<reference evidence="3 4" key="1">
    <citation type="submission" date="2016-07" db="EMBL/GenBank/DDBJ databases">
        <title>Pervasive Adenine N6-methylation of Active Genes in Fungi.</title>
        <authorList>
            <consortium name="DOE Joint Genome Institute"/>
            <person name="Mondo S.J."/>
            <person name="Dannebaum R.O."/>
            <person name="Kuo R.C."/>
            <person name="Labutti K."/>
            <person name="Haridas S."/>
            <person name="Kuo A."/>
            <person name="Salamov A."/>
            <person name="Ahrendt S.R."/>
            <person name="Lipzen A."/>
            <person name="Sullivan W."/>
            <person name="Andreopoulos W.B."/>
            <person name="Clum A."/>
            <person name="Lindquist E."/>
            <person name="Daum C."/>
            <person name="Ramamoorthy G.K."/>
            <person name="Gryganskyi A."/>
            <person name="Culley D."/>
            <person name="Magnuson J.K."/>
            <person name="James T.Y."/>
            <person name="O'Malley M.A."/>
            <person name="Stajich J.E."/>
            <person name="Spatafora J.W."/>
            <person name="Visel A."/>
            <person name="Grigoriev I.V."/>
        </authorList>
    </citation>
    <scope>NUCLEOTIDE SEQUENCE [LARGE SCALE GENOMIC DNA]</scope>
    <source>
        <strain evidence="3 4">NRRL 1336</strain>
    </source>
</reference>
<dbReference type="AlphaFoldDB" id="A0A1X2J2D6"/>
<keyword evidence="4" id="KW-1185">Reference proteome</keyword>
<feature type="coiled-coil region" evidence="1">
    <location>
        <begin position="136"/>
        <end position="163"/>
    </location>
</feature>
<keyword evidence="1" id="KW-0175">Coiled coil</keyword>
<feature type="region of interest" description="Disordered" evidence="2">
    <location>
        <begin position="98"/>
        <end position="118"/>
    </location>
</feature>
<proteinExistence type="predicted"/>
<evidence type="ECO:0000256" key="2">
    <source>
        <dbReference type="SAM" id="MobiDB-lite"/>
    </source>
</evidence>
<evidence type="ECO:0000313" key="4">
    <source>
        <dbReference type="Proteomes" id="UP000193560"/>
    </source>
</evidence>
<organism evidence="3 4">
    <name type="scientific">Absidia repens</name>
    <dbReference type="NCBI Taxonomy" id="90262"/>
    <lineage>
        <taxon>Eukaryota</taxon>
        <taxon>Fungi</taxon>
        <taxon>Fungi incertae sedis</taxon>
        <taxon>Mucoromycota</taxon>
        <taxon>Mucoromycotina</taxon>
        <taxon>Mucoromycetes</taxon>
        <taxon>Mucorales</taxon>
        <taxon>Cunninghamellaceae</taxon>
        <taxon>Absidia</taxon>
    </lineage>
</organism>
<comment type="caution">
    <text evidence="3">The sequence shown here is derived from an EMBL/GenBank/DDBJ whole genome shotgun (WGS) entry which is preliminary data.</text>
</comment>
<sequence>MTLEYESSRFEIPQLSTIHSQTRAPLQPRLVSAPIPSPLRAHDTLASLYKRYTTLNQQIRSTRILLEQQQSDNQHSLILATARDRANGKLQRKLNQLSEATYTGSSSPDSSRPFTPPTKVDLQARKQHCTLILDEYQQWQETVQQHEKQLEMATYRSNQAQQQLINLQHIHTSSTGNDYRYSHRYRDLEMRHALLDTLNAVKQLYMDSLDTMASRWGAWLLADDGQVIHTPQALTYMTRLNQIKQDYQQYVDQDRTIQLEINSLTTRLEEVDTP</sequence>
<dbReference type="OrthoDB" id="10558045at2759"/>
<dbReference type="EMBL" id="MCGE01000001">
    <property type="protein sequence ID" value="ORZ25955.1"/>
    <property type="molecule type" value="Genomic_DNA"/>
</dbReference>
<protein>
    <submittedName>
        <fullName evidence="3">Uncharacterized protein</fullName>
    </submittedName>
</protein>
<accession>A0A1X2J2D6</accession>
<evidence type="ECO:0000256" key="1">
    <source>
        <dbReference type="SAM" id="Coils"/>
    </source>
</evidence>
<evidence type="ECO:0000313" key="3">
    <source>
        <dbReference type="EMBL" id="ORZ25955.1"/>
    </source>
</evidence>
<dbReference type="Proteomes" id="UP000193560">
    <property type="component" value="Unassembled WGS sequence"/>
</dbReference>
<name>A0A1X2J2D6_9FUNG</name>
<gene>
    <name evidence="3" type="ORF">BCR42DRAFT_401285</name>
</gene>
<feature type="compositionally biased region" description="Polar residues" evidence="2">
    <location>
        <begin position="98"/>
        <end position="113"/>
    </location>
</feature>